<accession>A0A917D319</accession>
<name>A0A917D319_9BACL</name>
<feature type="transmembrane region" description="Helical" evidence="1">
    <location>
        <begin position="33"/>
        <end position="52"/>
    </location>
</feature>
<feature type="transmembrane region" description="Helical" evidence="1">
    <location>
        <begin position="59"/>
        <end position="80"/>
    </location>
</feature>
<feature type="transmembrane region" description="Helical" evidence="1">
    <location>
        <begin position="86"/>
        <end position="105"/>
    </location>
</feature>
<organism evidence="2 3">
    <name type="scientific">Paenibacillus abyssi</name>
    <dbReference type="NCBI Taxonomy" id="1340531"/>
    <lineage>
        <taxon>Bacteria</taxon>
        <taxon>Bacillati</taxon>
        <taxon>Bacillota</taxon>
        <taxon>Bacilli</taxon>
        <taxon>Bacillales</taxon>
        <taxon>Paenibacillaceae</taxon>
        <taxon>Paenibacillus</taxon>
    </lineage>
</organism>
<dbReference type="AlphaFoldDB" id="A0A917D319"/>
<keyword evidence="1" id="KW-0812">Transmembrane</keyword>
<keyword evidence="1" id="KW-0472">Membrane</keyword>
<feature type="transmembrane region" description="Helical" evidence="1">
    <location>
        <begin position="112"/>
        <end position="131"/>
    </location>
</feature>
<feature type="transmembrane region" description="Helical" evidence="1">
    <location>
        <begin position="7"/>
        <end position="27"/>
    </location>
</feature>
<keyword evidence="3" id="KW-1185">Reference proteome</keyword>
<dbReference type="Proteomes" id="UP000644756">
    <property type="component" value="Unassembled WGS sequence"/>
</dbReference>
<reference evidence="2" key="1">
    <citation type="journal article" date="2014" name="Int. J. Syst. Evol. Microbiol.">
        <title>Complete genome sequence of Corynebacterium casei LMG S-19264T (=DSM 44701T), isolated from a smear-ripened cheese.</title>
        <authorList>
            <consortium name="US DOE Joint Genome Institute (JGI-PGF)"/>
            <person name="Walter F."/>
            <person name="Albersmeier A."/>
            <person name="Kalinowski J."/>
            <person name="Ruckert C."/>
        </authorList>
    </citation>
    <scope>NUCLEOTIDE SEQUENCE</scope>
    <source>
        <strain evidence="2">CGMCC 1.12987</strain>
    </source>
</reference>
<evidence type="ECO:0000256" key="1">
    <source>
        <dbReference type="SAM" id="Phobius"/>
    </source>
</evidence>
<dbReference type="RefSeq" id="WP_188531795.1">
    <property type="nucleotide sequence ID" value="NZ_BMGR01000009.1"/>
</dbReference>
<proteinExistence type="predicted"/>
<evidence type="ECO:0000313" key="3">
    <source>
        <dbReference type="Proteomes" id="UP000644756"/>
    </source>
</evidence>
<keyword evidence="1" id="KW-1133">Transmembrane helix</keyword>
<protein>
    <recommendedName>
        <fullName evidence="4">DUF5668 domain-containing protein</fullName>
    </recommendedName>
</protein>
<dbReference type="EMBL" id="BMGR01000009">
    <property type="protein sequence ID" value="GGG10442.1"/>
    <property type="molecule type" value="Genomic_DNA"/>
</dbReference>
<evidence type="ECO:0000313" key="2">
    <source>
        <dbReference type="EMBL" id="GGG10442.1"/>
    </source>
</evidence>
<reference evidence="2" key="2">
    <citation type="submission" date="2020-09" db="EMBL/GenBank/DDBJ databases">
        <authorList>
            <person name="Sun Q."/>
            <person name="Zhou Y."/>
        </authorList>
    </citation>
    <scope>NUCLEOTIDE SEQUENCE</scope>
    <source>
        <strain evidence="2">CGMCC 1.12987</strain>
    </source>
</reference>
<feature type="transmembrane region" description="Helical" evidence="1">
    <location>
        <begin position="137"/>
        <end position="154"/>
    </location>
</feature>
<gene>
    <name evidence="2" type="ORF">GCM10010916_29150</name>
</gene>
<evidence type="ECO:0008006" key="4">
    <source>
        <dbReference type="Google" id="ProtNLM"/>
    </source>
</evidence>
<comment type="caution">
    <text evidence="2">The sequence shown here is derived from an EMBL/GenBank/DDBJ whole genome shotgun (WGS) entry which is preliminary data.</text>
</comment>
<sequence length="160" mass="17937">MSKNQYSVGILMLIAGIVILLGKLGVFSFIGSIFWPLFVLVPGILLHVLYFGRILPAAVLIPGGMLSTYALVFLYCNVFGWSSMHYLWPMFIFGVAVGLYEYYLFDMSRPRGAQIAALVLTAVAAACFGFMLLWSWGIYLIAILLIGIGAWMVFGRRYRW</sequence>